<dbReference type="InterPro" id="IPR050927">
    <property type="entry name" value="TRPM"/>
</dbReference>
<feature type="domain" description="TRPM-like" evidence="6">
    <location>
        <begin position="88"/>
        <end position="345"/>
    </location>
</feature>
<keyword evidence="3" id="KW-1133">Transmembrane helix</keyword>
<organism evidence="7">
    <name type="scientific">Timema monikensis</name>
    <dbReference type="NCBI Taxonomy" id="170555"/>
    <lineage>
        <taxon>Eukaryota</taxon>
        <taxon>Metazoa</taxon>
        <taxon>Ecdysozoa</taxon>
        <taxon>Arthropoda</taxon>
        <taxon>Hexapoda</taxon>
        <taxon>Insecta</taxon>
        <taxon>Pterygota</taxon>
        <taxon>Neoptera</taxon>
        <taxon>Polyneoptera</taxon>
        <taxon>Phasmatodea</taxon>
        <taxon>Timematodea</taxon>
        <taxon>Timematoidea</taxon>
        <taxon>Timematidae</taxon>
        <taxon>Timema</taxon>
    </lineage>
</organism>
<comment type="subcellular location">
    <subcellularLocation>
        <location evidence="1">Membrane</location>
        <topology evidence="1">Multi-pass membrane protein</topology>
    </subcellularLocation>
</comment>
<evidence type="ECO:0000313" key="7">
    <source>
        <dbReference type="EMBL" id="CAD7429166.1"/>
    </source>
</evidence>
<evidence type="ECO:0000256" key="3">
    <source>
        <dbReference type="ARBA" id="ARBA00022989"/>
    </source>
</evidence>
<evidence type="ECO:0000259" key="6">
    <source>
        <dbReference type="Pfam" id="PF25508"/>
    </source>
</evidence>
<evidence type="ECO:0000256" key="2">
    <source>
        <dbReference type="ARBA" id="ARBA00022692"/>
    </source>
</evidence>
<evidence type="ECO:0000256" key="5">
    <source>
        <dbReference type="SAM" id="MobiDB-lite"/>
    </source>
</evidence>
<keyword evidence="4" id="KW-0472">Membrane</keyword>
<sequence length="434" mass="49893">MKDYLIGTIQRTFEVGLEQAECLYSELLQCTRKKNLITVFRITDRPEGVTQELDQTILTALFKSQHLSPSEQLSLALTWNRVDIARSEIFVYGQEWPPGALDEAMMQALEHDRTDFVKLLLENGVSMKKFLSIPRLEELYNTKQGPTNTLGYILRDVRPHIPRGYIYTLHDIGLVINKLMGGAYRASYTRRKFRIIYAKVMKRSPHVHRNSASFIRYYGNTNLTLSLLAETLPTTKETALFDYPFNELLTWAVLTKRQEMALLMWQHGEEALAKALVACKLYKAMANEAAEDDLETEIYEELRNYGKEQDDDQTQQLLTCELQNWSGQTCLSLAVTANHRALLAHPCSQIILADLWMGGLRTRKNTNLKVILGLLCPLYVLKLDFKSKEELQLMPQTEEEHLIGLEEENESLDERPLDARNTDPDAEVRMFPVT</sequence>
<dbReference type="GO" id="GO:0030001">
    <property type="term" value="P:metal ion transport"/>
    <property type="evidence" value="ECO:0007669"/>
    <property type="project" value="TreeGrafter"/>
</dbReference>
<dbReference type="PANTHER" id="PTHR13800">
    <property type="entry name" value="TRANSIENT RECEPTOR POTENTIAL CATION CHANNEL, SUBFAMILY M, MEMBER 6"/>
    <property type="match status" value="1"/>
</dbReference>
<dbReference type="Pfam" id="PF25508">
    <property type="entry name" value="TRPM2"/>
    <property type="match status" value="1"/>
</dbReference>
<dbReference type="AlphaFoldDB" id="A0A7R9E817"/>
<protein>
    <recommendedName>
        <fullName evidence="6">TRPM-like domain-containing protein</fullName>
    </recommendedName>
</protein>
<feature type="region of interest" description="Disordered" evidence="5">
    <location>
        <begin position="407"/>
        <end position="434"/>
    </location>
</feature>
<proteinExistence type="predicted"/>
<evidence type="ECO:0000256" key="1">
    <source>
        <dbReference type="ARBA" id="ARBA00004141"/>
    </source>
</evidence>
<dbReference type="GO" id="GO:0005886">
    <property type="term" value="C:plasma membrane"/>
    <property type="evidence" value="ECO:0007669"/>
    <property type="project" value="TreeGrafter"/>
</dbReference>
<keyword evidence="2" id="KW-0812">Transmembrane</keyword>
<gene>
    <name evidence="7" type="ORF">TMSB3V08_LOCUS5949</name>
</gene>
<reference evidence="7" key="1">
    <citation type="submission" date="2020-11" db="EMBL/GenBank/DDBJ databases">
        <authorList>
            <person name="Tran Van P."/>
        </authorList>
    </citation>
    <scope>NUCLEOTIDE SEQUENCE</scope>
</reference>
<name>A0A7R9E817_9NEOP</name>
<dbReference type="InterPro" id="IPR057366">
    <property type="entry name" value="TRPM-like"/>
</dbReference>
<feature type="compositionally biased region" description="Basic and acidic residues" evidence="5">
    <location>
        <begin position="412"/>
        <end position="428"/>
    </location>
</feature>
<dbReference type="GO" id="GO:0005261">
    <property type="term" value="F:monoatomic cation channel activity"/>
    <property type="evidence" value="ECO:0007669"/>
    <property type="project" value="TreeGrafter"/>
</dbReference>
<accession>A0A7R9E817</accession>
<dbReference type="EMBL" id="OB793987">
    <property type="protein sequence ID" value="CAD7429166.1"/>
    <property type="molecule type" value="Genomic_DNA"/>
</dbReference>
<dbReference type="PANTHER" id="PTHR13800:SF1">
    <property type="entry name" value="TRANSIENT RECEPTOR POTENTIAL CATION CHANNEL TRPM"/>
    <property type="match status" value="1"/>
</dbReference>
<evidence type="ECO:0000256" key="4">
    <source>
        <dbReference type="ARBA" id="ARBA00023136"/>
    </source>
</evidence>